<dbReference type="EMBL" id="QBKN01000005">
    <property type="protein sequence ID" value="PTX50280.1"/>
    <property type="molecule type" value="Genomic_DNA"/>
</dbReference>
<name>A0A2T6B2H2_9RHOB</name>
<evidence type="ECO:0000313" key="3">
    <source>
        <dbReference type="Proteomes" id="UP000244069"/>
    </source>
</evidence>
<keyword evidence="3" id="KW-1185">Reference proteome</keyword>
<proteinExistence type="predicted"/>
<dbReference type="AlphaFoldDB" id="A0A2T6B2H2"/>
<feature type="region of interest" description="Disordered" evidence="1">
    <location>
        <begin position="36"/>
        <end position="239"/>
    </location>
</feature>
<reference evidence="2 3" key="1">
    <citation type="submission" date="2018-04" db="EMBL/GenBank/DDBJ databases">
        <title>Genomic Encyclopedia of Archaeal and Bacterial Type Strains, Phase II (KMG-II): from individual species to whole genera.</title>
        <authorList>
            <person name="Goeker M."/>
        </authorList>
    </citation>
    <scope>NUCLEOTIDE SEQUENCE [LARGE SCALE GENOMIC DNA]</scope>
    <source>
        <strain evidence="2 3">DSM 29329</strain>
    </source>
</reference>
<dbReference type="CDD" id="cd10936">
    <property type="entry name" value="CE4_DAC2"/>
    <property type="match status" value="1"/>
</dbReference>
<evidence type="ECO:0000313" key="2">
    <source>
        <dbReference type="EMBL" id="PTX50280.1"/>
    </source>
</evidence>
<dbReference type="SUPFAM" id="SSF88713">
    <property type="entry name" value="Glycoside hydrolase/deacetylase"/>
    <property type="match status" value="1"/>
</dbReference>
<evidence type="ECO:0000256" key="1">
    <source>
        <dbReference type="SAM" id="MobiDB-lite"/>
    </source>
</evidence>
<dbReference type="Pfam" id="PF04748">
    <property type="entry name" value="Polysacc_deac_2"/>
    <property type="match status" value="1"/>
</dbReference>
<dbReference type="InterPro" id="IPR006837">
    <property type="entry name" value="Divergent_DAC"/>
</dbReference>
<feature type="compositionally biased region" description="Low complexity" evidence="1">
    <location>
        <begin position="65"/>
        <end position="122"/>
    </location>
</feature>
<feature type="compositionally biased region" description="Acidic residues" evidence="1">
    <location>
        <begin position="127"/>
        <end position="146"/>
    </location>
</feature>
<dbReference type="GO" id="GO:0005975">
    <property type="term" value="P:carbohydrate metabolic process"/>
    <property type="evidence" value="ECO:0007669"/>
    <property type="project" value="InterPro"/>
</dbReference>
<dbReference type="InterPro" id="IPR011330">
    <property type="entry name" value="Glyco_hydro/deAcase_b/a-brl"/>
</dbReference>
<dbReference type="Proteomes" id="UP000244069">
    <property type="component" value="Unassembled WGS sequence"/>
</dbReference>
<sequence>MARGVLAGVICGAAVAGAGVVALSLLTGPPLEPAPDVMVGAAPDGPPLPEGSDTAPKRLSEEAEAVAPEAAARPEAPGSASPETAPAEPASSGPKTDAAPSIAEEPQAPAAPAAEEPAPAAPLVDDGAGEADAPEVAETPETEEMPAAETEPAPAPEPAEAPEAAEAPEVETAPQAPSVEEAPAAGTDAPEQPGAPEEGDAPVTDESASAPTPDENVPSDEAPPGPELASDENAASAGLAPDPVRENAAAVDVAEGAPLMAVVLIADGSGPLGPDALGAFPFPVSLAISPDHPDPEAAARAYRALGHEVLTMAGVPEGTEPDEVAARLQTSLNRVPEAVGVLEDPDLGLQARRAISDEVTVALGETGHGLLMLPNGLDTAQQLAARAGVPSVALFRDFDGAGQDPATMRRLLDQGASRAQEGGPVAMLGRLSADTVSALVLWGLQDRARSVRLVPVSAVLEAAE</sequence>
<dbReference type="OrthoDB" id="7658418at2"/>
<gene>
    <name evidence="2" type="ORF">C8N44_105140</name>
</gene>
<dbReference type="Gene3D" id="3.20.20.370">
    <property type="entry name" value="Glycoside hydrolase/deacetylase"/>
    <property type="match status" value="1"/>
</dbReference>
<dbReference type="RefSeq" id="WP_107975186.1">
    <property type="nucleotide sequence ID" value="NZ_BMEZ01000005.1"/>
</dbReference>
<organism evidence="2 3">
    <name type="scientific">Allosediminivita pacifica</name>
    <dbReference type="NCBI Taxonomy" id="1267769"/>
    <lineage>
        <taxon>Bacteria</taxon>
        <taxon>Pseudomonadati</taxon>
        <taxon>Pseudomonadota</taxon>
        <taxon>Alphaproteobacteria</taxon>
        <taxon>Rhodobacterales</taxon>
        <taxon>Paracoccaceae</taxon>
        <taxon>Allosediminivita</taxon>
    </lineage>
</organism>
<accession>A0A2T6B2H2</accession>
<feature type="compositionally biased region" description="Low complexity" evidence="1">
    <location>
        <begin position="161"/>
        <end position="177"/>
    </location>
</feature>
<comment type="caution">
    <text evidence="2">The sequence shown here is derived from an EMBL/GenBank/DDBJ whole genome shotgun (WGS) entry which is preliminary data.</text>
</comment>
<protein>
    <submittedName>
        <fullName evidence="2">Polysaccharide deacetylase 2 family uncharacterized protein YibQ</fullName>
    </submittedName>
</protein>